<gene>
    <name evidence="3" type="ORF">GJV18_14410</name>
</gene>
<feature type="transmembrane region" description="Helical" evidence="1">
    <location>
        <begin position="132"/>
        <end position="151"/>
    </location>
</feature>
<accession>A0A6I4KV01</accession>
<dbReference type="SUPFAM" id="SSF81324">
    <property type="entry name" value="Voltage-gated potassium channels"/>
    <property type="match status" value="1"/>
</dbReference>
<evidence type="ECO:0000256" key="1">
    <source>
        <dbReference type="SAM" id="Phobius"/>
    </source>
</evidence>
<dbReference type="InterPro" id="IPR013099">
    <property type="entry name" value="K_chnl_dom"/>
</dbReference>
<dbReference type="Pfam" id="PF07885">
    <property type="entry name" value="Ion_trans_2"/>
    <property type="match status" value="1"/>
</dbReference>
<keyword evidence="4" id="KW-1185">Reference proteome</keyword>
<feature type="transmembrane region" description="Helical" evidence="1">
    <location>
        <begin position="6"/>
        <end position="24"/>
    </location>
</feature>
<reference evidence="3 4" key="1">
    <citation type="submission" date="2019-11" db="EMBL/GenBank/DDBJ databases">
        <title>Pseudomonas flavidum sp. nov., isolated from Baiyang Lake.</title>
        <authorList>
            <person name="Zhao Y."/>
        </authorList>
    </citation>
    <scope>NUCLEOTIDE SEQUENCE [LARGE SCALE GENOMIC DNA]</scope>
    <source>
        <strain evidence="4">R-22-3 w-18</strain>
    </source>
</reference>
<comment type="caution">
    <text evidence="3">The sequence shown here is derived from an EMBL/GenBank/DDBJ whole genome shotgun (WGS) entry which is preliminary data.</text>
</comment>
<keyword evidence="3" id="KW-0407">Ion channel</keyword>
<feature type="transmembrane region" description="Helical" evidence="1">
    <location>
        <begin position="163"/>
        <end position="182"/>
    </location>
</feature>
<feature type="transmembrane region" description="Helical" evidence="1">
    <location>
        <begin position="90"/>
        <end position="112"/>
    </location>
</feature>
<feature type="domain" description="Potassium channel" evidence="2">
    <location>
        <begin position="103"/>
        <end position="178"/>
    </location>
</feature>
<sequence>MGWPEPPLWLQWTALLLLVITAINTLRHKRLFFSLVLILGLTNLLLLALEQLIGLPANLSHGLGLFVFYLAMVASLFHRVIHERPVTGELIYGLLAFYLQLALAFAMAYQIINGLVPEAFGSDRGALQLDDFVYYSLVTLTTVGYGDIHALAPAARLLAGAEAVAGVMFIAIAVARSLMLISDREEDI</sequence>
<name>A0A6I4KV01_9PSED</name>
<dbReference type="Gene3D" id="1.10.287.70">
    <property type="match status" value="1"/>
</dbReference>
<dbReference type="Proteomes" id="UP000429555">
    <property type="component" value="Unassembled WGS sequence"/>
</dbReference>
<feature type="transmembrane region" description="Helical" evidence="1">
    <location>
        <begin position="31"/>
        <end position="53"/>
    </location>
</feature>
<keyword evidence="1" id="KW-0812">Transmembrane</keyword>
<protein>
    <submittedName>
        <fullName evidence="3">Two pore domain potassium channel family protein</fullName>
    </submittedName>
</protein>
<keyword evidence="3" id="KW-0406">Ion transport</keyword>
<dbReference type="EMBL" id="WKJZ01000002">
    <property type="protein sequence ID" value="MVW76510.1"/>
    <property type="molecule type" value="Genomic_DNA"/>
</dbReference>
<evidence type="ECO:0000313" key="3">
    <source>
        <dbReference type="EMBL" id="MVW76510.1"/>
    </source>
</evidence>
<feature type="transmembrane region" description="Helical" evidence="1">
    <location>
        <begin position="59"/>
        <end position="78"/>
    </location>
</feature>
<keyword evidence="3" id="KW-0813">Transport</keyword>
<keyword evidence="1" id="KW-1133">Transmembrane helix</keyword>
<evidence type="ECO:0000313" key="4">
    <source>
        <dbReference type="Proteomes" id="UP000429555"/>
    </source>
</evidence>
<evidence type="ECO:0000259" key="2">
    <source>
        <dbReference type="Pfam" id="PF07885"/>
    </source>
</evidence>
<dbReference type="GO" id="GO:0034220">
    <property type="term" value="P:monoatomic ion transmembrane transport"/>
    <property type="evidence" value="ECO:0007669"/>
    <property type="project" value="UniProtKB-KW"/>
</dbReference>
<dbReference type="AlphaFoldDB" id="A0A6I4KV01"/>
<keyword evidence="1" id="KW-0472">Membrane</keyword>
<proteinExistence type="predicted"/>
<organism evidence="3 4">
    <name type="scientific">Pseudomonas xionganensis</name>
    <dbReference type="NCBI Taxonomy" id="2654845"/>
    <lineage>
        <taxon>Bacteria</taxon>
        <taxon>Pseudomonadati</taxon>
        <taxon>Pseudomonadota</taxon>
        <taxon>Gammaproteobacteria</taxon>
        <taxon>Pseudomonadales</taxon>
        <taxon>Pseudomonadaceae</taxon>
        <taxon>Pseudomonas</taxon>
    </lineage>
</organism>